<dbReference type="AlphaFoldDB" id="A0A2T2P0E8"/>
<feature type="compositionally biased region" description="Basic and acidic residues" evidence="1">
    <location>
        <begin position="124"/>
        <end position="133"/>
    </location>
</feature>
<dbReference type="OrthoDB" id="3889136at2759"/>
<dbReference type="EMBL" id="KZ678131">
    <property type="protein sequence ID" value="PSN71132.1"/>
    <property type="molecule type" value="Genomic_DNA"/>
</dbReference>
<feature type="region of interest" description="Disordered" evidence="1">
    <location>
        <begin position="95"/>
        <end position="152"/>
    </location>
</feature>
<feature type="region of interest" description="Disordered" evidence="1">
    <location>
        <begin position="1"/>
        <end position="21"/>
    </location>
</feature>
<reference evidence="2 3" key="1">
    <citation type="journal article" date="2018" name="Front. Microbiol.">
        <title>Genome-Wide Analysis of Corynespora cassiicola Leaf Fall Disease Putative Effectors.</title>
        <authorList>
            <person name="Lopez D."/>
            <person name="Ribeiro S."/>
            <person name="Label P."/>
            <person name="Fumanal B."/>
            <person name="Venisse J.S."/>
            <person name="Kohler A."/>
            <person name="de Oliveira R.R."/>
            <person name="Labutti K."/>
            <person name="Lipzen A."/>
            <person name="Lail K."/>
            <person name="Bauer D."/>
            <person name="Ohm R.A."/>
            <person name="Barry K.W."/>
            <person name="Spatafora J."/>
            <person name="Grigoriev I.V."/>
            <person name="Martin F.M."/>
            <person name="Pujade-Renaud V."/>
        </authorList>
    </citation>
    <scope>NUCLEOTIDE SEQUENCE [LARGE SCALE GENOMIC DNA]</scope>
    <source>
        <strain evidence="2 3">Philippines</strain>
    </source>
</reference>
<protein>
    <recommendedName>
        <fullName evidence="4">Myb-like domain-containing protein</fullName>
    </recommendedName>
</protein>
<organism evidence="2 3">
    <name type="scientific">Corynespora cassiicola Philippines</name>
    <dbReference type="NCBI Taxonomy" id="1448308"/>
    <lineage>
        <taxon>Eukaryota</taxon>
        <taxon>Fungi</taxon>
        <taxon>Dikarya</taxon>
        <taxon>Ascomycota</taxon>
        <taxon>Pezizomycotina</taxon>
        <taxon>Dothideomycetes</taxon>
        <taxon>Pleosporomycetidae</taxon>
        <taxon>Pleosporales</taxon>
        <taxon>Corynesporascaceae</taxon>
        <taxon>Corynespora</taxon>
    </lineage>
</organism>
<evidence type="ECO:0000313" key="2">
    <source>
        <dbReference type="EMBL" id="PSN71132.1"/>
    </source>
</evidence>
<evidence type="ECO:0000313" key="3">
    <source>
        <dbReference type="Proteomes" id="UP000240883"/>
    </source>
</evidence>
<evidence type="ECO:0008006" key="4">
    <source>
        <dbReference type="Google" id="ProtNLM"/>
    </source>
</evidence>
<dbReference type="Proteomes" id="UP000240883">
    <property type="component" value="Unassembled WGS sequence"/>
</dbReference>
<feature type="compositionally biased region" description="Basic and acidic residues" evidence="1">
    <location>
        <begin position="142"/>
        <end position="152"/>
    </location>
</feature>
<sequence>MPPKKAAPAPADNDGEKGFRWTPENEKKLLLLVTSFRPISPEEWNDIVTVFPGSNLNGVKIRTSRLRIQGRELRFEHGLEDEEDKKALAASKELKEKNKRAAEEDPLPVKPVVKKTRKSKKAANKVEVKDKDNIPNGLPNDVDVKGEVEDEI</sequence>
<name>A0A2T2P0E8_CORCC</name>
<feature type="compositionally biased region" description="Low complexity" evidence="1">
    <location>
        <begin position="1"/>
        <end position="11"/>
    </location>
</feature>
<accession>A0A2T2P0E8</accession>
<keyword evidence="3" id="KW-1185">Reference proteome</keyword>
<gene>
    <name evidence="2" type="ORF">BS50DRAFT_584668</name>
</gene>
<proteinExistence type="predicted"/>
<feature type="compositionally biased region" description="Basic residues" evidence="1">
    <location>
        <begin position="112"/>
        <end position="123"/>
    </location>
</feature>
<evidence type="ECO:0000256" key="1">
    <source>
        <dbReference type="SAM" id="MobiDB-lite"/>
    </source>
</evidence>